<feature type="transmembrane region" description="Helical" evidence="1">
    <location>
        <begin position="282"/>
        <end position="298"/>
    </location>
</feature>
<dbReference type="Proteomes" id="UP000663444">
    <property type="component" value="Chromosome"/>
</dbReference>
<feature type="transmembrane region" description="Helical" evidence="1">
    <location>
        <begin position="21"/>
        <end position="44"/>
    </location>
</feature>
<feature type="transmembrane region" description="Helical" evidence="1">
    <location>
        <begin position="110"/>
        <end position="129"/>
    </location>
</feature>
<dbReference type="RefSeq" id="WP_203387138.1">
    <property type="nucleotide sequence ID" value="NZ_CP064781.1"/>
</dbReference>
<accession>A0A974SNN4</accession>
<protein>
    <submittedName>
        <fullName evidence="2">Uncharacterized protein</fullName>
    </submittedName>
</protein>
<reference evidence="2" key="1">
    <citation type="submission" date="2020-11" db="EMBL/GenBank/DDBJ databases">
        <title>Azospira restricta DSM 18626 genome sequence.</title>
        <authorList>
            <person name="Moe W.M."/>
        </authorList>
    </citation>
    <scope>NUCLEOTIDE SEQUENCE</scope>
    <source>
        <strain evidence="2">DSM 18626</strain>
    </source>
</reference>
<sequence length="400" mass="44143">MGAWAKALGTARSLVVKYSGVAPVPAGGFSAVLLLTLLGTYAYVVLANTDFALGHLRVNYAGGFVRRGFLGEVAFQLSPWVNPRAFLAATYHVLYVGSAYLTIQMLAASVSSRFLIILIFFCPAAFIFPVADTEALYRADIVAIAVFAFHARFPEINRSVLAALLLASMLTHELQLFFLPFHASLLILRQKSIWPLLPTVAVAPFVAMHTGESELIRRAICDSWRGIDCPQLLDWGIERSFQASLSTLQMAGIGYFFGLILALVPLAILVSRSQNWSPKHTSLALFSCTFGALLFLVGVDYGRWISLIVLHMTIFVACSGAAFRFFLPINVEEKIAIAFLYVFLWRLPHTSTDGILRGKLYVFLSNAPFTDVWHWVLLPLGTIPLILLAASLVKRRRAAR</sequence>
<dbReference type="KEGG" id="ares:IWH25_18015"/>
<keyword evidence="1" id="KW-1133">Transmembrane helix</keyword>
<feature type="transmembrane region" description="Helical" evidence="1">
    <location>
        <begin position="372"/>
        <end position="393"/>
    </location>
</feature>
<keyword evidence="1" id="KW-0812">Transmembrane</keyword>
<evidence type="ECO:0000313" key="2">
    <source>
        <dbReference type="EMBL" id="QRJ63608.1"/>
    </source>
</evidence>
<feature type="transmembrane region" description="Helical" evidence="1">
    <location>
        <begin position="248"/>
        <end position="270"/>
    </location>
</feature>
<organism evidence="2 3">
    <name type="scientific">Azospira restricta</name>
    <dbReference type="NCBI Taxonomy" id="404405"/>
    <lineage>
        <taxon>Bacteria</taxon>
        <taxon>Pseudomonadati</taxon>
        <taxon>Pseudomonadota</taxon>
        <taxon>Betaproteobacteria</taxon>
        <taxon>Rhodocyclales</taxon>
        <taxon>Rhodocyclaceae</taxon>
        <taxon>Azospira</taxon>
    </lineage>
</organism>
<feature type="transmembrane region" description="Helical" evidence="1">
    <location>
        <begin position="85"/>
        <end position="103"/>
    </location>
</feature>
<evidence type="ECO:0000256" key="1">
    <source>
        <dbReference type="SAM" id="Phobius"/>
    </source>
</evidence>
<name>A0A974SNN4_9RHOO</name>
<feature type="transmembrane region" description="Helical" evidence="1">
    <location>
        <begin position="304"/>
        <end position="323"/>
    </location>
</feature>
<keyword evidence="3" id="KW-1185">Reference proteome</keyword>
<keyword evidence="1" id="KW-0472">Membrane</keyword>
<feature type="transmembrane region" description="Helical" evidence="1">
    <location>
        <begin position="335"/>
        <end position="352"/>
    </location>
</feature>
<dbReference type="AlphaFoldDB" id="A0A974SNN4"/>
<gene>
    <name evidence="2" type="ORF">IWH25_18015</name>
</gene>
<feature type="transmembrane region" description="Helical" evidence="1">
    <location>
        <begin position="160"/>
        <end position="188"/>
    </location>
</feature>
<feature type="transmembrane region" description="Helical" evidence="1">
    <location>
        <begin position="135"/>
        <end position="153"/>
    </location>
</feature>
<proteinExistence type="predicted"/>
<evidence type="ECO:0000313" key="3">
    <source>
        <dbReference type="Proteomes" id="UP000663444"/>
    </source>
</evidence>
<dbReference type="EMBL" id="CP064781">
    <property type="protein sequence ID" value="QRJ63608.1"/>
    <property type="molecule type" value="Genomic_DNA"/>
</dbReference>